<dbReference type="Pfam" id="PF21176">
    <property type="entry name" value="RecR_HhH"/>
    <property type="match status" value="1"/>
</dbReference>
<evidence type="ECO:0000259" key="8">
    <source>
        <dbReference type="PROSITE" id="PS50880"/>
    </source>
</evidence>
<evidence type="ECO:0000313" key="10">
    <source>
        <dbReference type="Proteomes" id="UP000255523"/>
    </source>
</evidence>
<feature type="zinc finger region" description="C4-type" evidence="7">
    <location>
        <begin position="56"/>
        <end position="71"/>
    </location>
</feature>
<keyword evidence="6 7" id="KW-0234">DNA repair</keyword>
<proteinExistence type="inferred from homology"/>
<dbReference type="OrthoDB" id="9802672at2"/>
<evidence type="ECO:0000256" key="2">
    <source>
        <dbReference type="ARBA" id="ARBA00022763"/>
    </source>
</evidence>
<dbReference type="CDD" id="cd01025">
    <property type="entry name" value="TOPRIM_recR"/>
    <property type="match status" value="1"/>
</dbReference>
<keyword evidence="3 7" id="KW-0863">Zinc-finger</keyword>
<dbReference type="EMBL" id="UHFX01000003">
    <property type="protein sequence ID" value="SUO04650.1"/>
    <property type="molecule type" value="Genomic_DNA"/>
</dbReference>
<dbReference type="GeneID" id="77462522"/>
<dbReference type="PANTHER" id="PTHR30446">
    <property type="entry name" value="RECOMBINATION PROTEIN RECR"/>
    <property type="match status" value="1"/>
</dbReference>
<dbReference type="InterPro" id="IPR034137">
    <property type="entry name" value="TOPRIM_RecR"/>
</dbReference>
<evidence type="ECO:0000256" key="1">
    <source>
        <dbReference type="ARBA" id="ARBA00022723"/>
    </source>
</evidence>
<dbReference type="Proteomes" id="UP000255523">
    <property type="component" value="Unassembled WGS sequence"/>
</dbReference>
<organism evidence="9 10">
    <name type="scientific">Faecalicoccus pleomorphus</name>
    <dbReference type="NCBI Taxonomy" id="1323"/>
    <lineage>
        <taxon>Bacteria</taxon>
        <taxon>Bacillati</taxon>
        <taxon>Bacillota</taxon>
        <taxon>Erysipelotrichia</taxon>
        <taxon>Erysipelotrichales</taxon>
        <taxon>Erysipelotrichaceae</taxon>
        <taxon>Faecalicoccus</taxon>
    </lineage>
</organism>
<evidence type="ECO:0000256" key="7">
    <source>
        <dbReference type="HAMAP-Rule" id="MF_00017"/>
    </source>
</evidence>
<evidence type="ECO:0000256" key="6">
    <source>
        <dbReference type="ARBA" id="ARBA00023204"/>
    </source>
</evidence>
<evidence type="ECO:0000256" key="4">
    <source>
        <dbReference type="ARBA" id="ARBA00022833"/>
    </source>
</evidence>
<dbReference type="SMART" id="SM00493">
    <property type="entry name" value="TOPRIM"/>
    <property type="match status" value="1"/>
</dbReference>
<keyword evidence="2 7" id="KW-0227">DNA damage</keyword>
<keyword evidence="4 7" id="KW-0862">Zinc</keyword>
<keyword evidence="10" id="KW-1185">Reference proteome</keyword>
<dbReference type="GO" id="GO:0006310">
    <property type="term" value="P:DNA recombination"/>
    <property type="evidence" value="ECO:0007669"/>
    <property type="project" value="UniProtKB-UniRule"/>
</dbReference>
<dbReference type="NCBIfam" id="TIGR00615">
    <property type="entry name" value="recR"/>
    <property type="match status" value="1"/>
</dbReference>
<keyword evidence="1 7" id="KW-0479">Metal-binding</keyword>
<evidence type="ECO:0000313" key="9">
    <source>
        <dbReference type="EMBL" id="SUO04650.1"/>
    </source>
</evidence>
<dbReference type="Gene3D" id="1.10.8.420">
    <property type="entry name" value="RecR Domain 1"/>
    <property type="match status" value="1"/>
</dbReference>
<dbReference type="Gene3D" id="3.40.1360.10">
    <property type="match status" value="1"/>
</dbReference>
<dbReference type="PROSITE" id="PS50880">
    <property type="entry name" value="TOPRIM"/>
    <property type="match status" value="1"/>
</dbReference>
<dbReference type="Gene3D" id="6.10.250.240">
    <property type="match status" value="1"/>
</dbReference>
<dbReference type="GO" id="GO:0008270">
    <property type="term" value="F:zinc ion binding"/>
    <property type="evidence" value="ECO:0007669"/>
    <property type="project" value="UniProtKB-KW"/>
</dbReference>
<sequence>MYPNKFENLILKFQNLPGVGRKTAERYAFETLNWEQQKKEEFVNALQVLIDGVDTCKVCGNLSDGDICSICSDQNRDHTLLCVVQSPKDILAIESIQEYKGVYHVLNGVINTSKGILPEDINIDSLVDRINKDEINEVILALDPTVEGETTSLYIEKLIGKDVLVTRLAYGIPMGGHLDYTDSLTLLKAFQGRK</sequence>
<name>A0A380LPZ1_9FIRM</name>
<dbReference type="GO" id="GO:0006281">
    <property type="term" value="P:DNA repair"/>
    <property type="evidence" value="ECO:0007669"/>
    <property type="project" value="UniProtKB-UniRule"/>
</dbReference>
<reference evidence="9 10" key="1">
    <citation type="submission" date="2018-06" db="EMBL/GenBank/DDBJ databases">
        <authorList>
            <consortium name="Pathogen Informatics"/>
            <person name="Doyle S."/>
        </authorList>
    </citation>
    <scope>NUCLEOTIDE SEQUENCE [LARGE SCALE GENOMIC DNA]</scope>
    <source>
        <strain evidence="9 10">NCTC11087</strain>
    </source>
</reference>
<dbReference type="HAMAP" id="MF_00017">
    <property type="entry name" value="RecR"/>
    <property type="match status" value="1"/>
</dbReference>
<dbReference type="PANTHER" id="PTHR30446:SF0">
    <property type="entry name" value="RECOMBINATION PROTEIN RECR"/>
    <property type="match status" value="1"/>
</dbReference>
<dbReference type="Gene3D" id="3.30.60.80">
    <property type="match status" value="1"/>
</dbReference>
<dbReference type="RefSeq" id="WP_022790543.1">
    <property type="nucleotide sequence ID" value="NZ_UHFX01000003.1"/>
</dbReference>
<accession>A0A380LPZ1</accession>
<dbReference type="PROSITE" id="PS01300">
    <property type="entry name" value="RECR"/>
    <property type="match status" value="1"/>
</dbReference>
<gene>
    <name evidence="7 9" type="primary">recR</name>
    <name evidence="9" type="ORF">NCTC11087_01575</name>
</gene>
<protein>
    <recommendedName>
        <fullName evidence="7">Recombination protein RecR</fullName>
    </recommendedName>
</protein>
<dbReference type="InterPro" id="IPR006171">
    <property type="entry name" value="TOPRIM_dom"/>
</dbReference>
<dbReference type="Pfam" id="PF13662">
    <property type="entry name" value="Toprim_4"/>
    <property type="match status" value="1"/>
</dbReference>
<dbReference type="SUPFAM" id="SSF111304">
    <property type="entry name" value="Recombination protein RecR"/>
    <property type="match status" value="1"/>
</dbReference>
<dbReference type="Pfam" id="PF02132">
    <property type="entry name" value="RecR_ZnF"/>
    <property type="match status" value="1"/>
</dbReference>
<dbReference type="InterPro" id="IPR015967">
    <property type="entry name" value="Rcmb_RecR_Znf"/>
</dbReference>
<comment type="similarity">
    <text evidence="7">Belongs to the RecR family.</text>
</comment>
<dbReference type="AlphaFoldDB" id="A0A380LPZ1"/>
<evidence type="ECO:0000256" key="3">
    <source>
        <dbReference type="ARBA" id="ARBA00022771"/>
    </source>
</evidence>
<dbReference type="InterPro" id="IPR023627">
    <property type="entry name" value="Rcmb_RecR"/>
</dbReference>
<feature type="domain" description="Toprim" evidence="8">
    <location>
        <begin position="79"/>
        <end position="173"/>
    </location>
</feature>
<dbReference type="InterPro" id="IPR000093">
    <property type="entry name" value="DNA_Rcmb_RecR"/>
</dbReference>
<dbReference type="Pfam" id="PF21175">
    <property type="entry name" value="RecR_C"/>
    <property type="match status" value="1"/>
</dbReference>
<comment type="function">
    <text evidence="7">May play a role in DNA repair. It seems to be involved in an RecBC-independent recombinational process of DNA repair. It may act with RecF and RecO.</text>
</comment>
<evidence type="ECO:0000256" key="5">
    <source>
        <dbReference type="ARBA" id="ARBA00023172"/>
    </source>
</evidence>
<keyword evidence="5 7" id="KW-0233">DNA recombination</keyword>
<dbReference type="GO" id="GO:0003677">
    <property type="term" value="F:DNA binding"/>
    <property type="evidence" value="ECO:0007669"/>
    <property type="project" value="UniProtKB-UniRule"/>
</dbReference>